<comment type="cofactor">
    <cofactor evidence="2">
        <name>Zn(2+)</name>
        <dbReference type="ChEBI" id="CHEBI:29105"/>
    </cofactor>
</comment>
<dbReference type="VEuPathDB" id="AmoebaDB:EDI_155340"/>
<evidence type="ECO:0000256" key="6">
    <source>
        <dbReference type="ARBA" id="ARBA00022670"/>
    </source>
</evidence>
<dbReference type="PANTHER" id="PTHR28570">
    <property type="entry name" value="ASPARTYL AMINOPEPTIDASE"/>
    <property type="match status" value="1"/>
</dbReference>
<dbReference type="AlphaFoldDB" id="B0EST1"/>
<evidence type="ECO:0000313" key="12">
    <source>
        <dbReference type="EMBL" id="EDR22412.1"/>
    </source>
</evidence>
<keyword evidence="13" id="KW-1185">Reference proteome</keyword>
<proteinExistence type="inferred from homology"/>
<evidence type="ECO:0000256" key="9">
    <source>
        <dbReference type="ARBA" id="ARBA00022833"/>
    </source>
</evidence>
<evidence type="ECO:0000256" key="2">
    <source>
        <dbReference type="ARBA" id="ARBA00001947"/>
    </source>
</evidence>
<dbReference type="InterPro" id="IPR023358">
    <property type="entry name" value="Peptidase_M18_dom2"/>
</dbReference>
<dbReference type="CDD" id="cd05658">
    <property type="entry name" value="M18_DAP"/>
    <property type="match status" value="1"/>
</dbReference>
<keyword evidence="10 11" id="KW-0482">Metalloprotease</keyword>
<dbReference type="Gene3D" id="2.30.250.10">
    <property type="entry name" value="Aminopeptidase i, Domain 2"/>
    <property type="match status" value="1"/>
</dbReference>
<dbReference type="GeneID" id="5886331"/>
<dbReference type="eggNOG" id="KOG2596">
    <property type="taxonomic scope" value="Eukaryota"/>
</dbReference>
<dbReference type="Pfam" id="PF02127">
    <property type="entry name" value="Peptidase_M18"/>
    <property type="match status" value="1"/>
</dbReference>
<dbReference type="KEGG" id="edi:EDI_155340"/>
<sequence>MKFTDKVKKKKKNKKRKILKLCIMSSSAKDFINFLNEASGSPFVACQTVQKRLESAGYVHLKENEVWNLELHKKYYLVRDDSSLIAFRTNSANATSRIFITSSHLDSPFLKLKPYPDLIKNNLALVSCEVYGGGIWHTWIDRDLGISGRVILTNGERRIVSIKEPLFRICGLAIHLDTERKYIIDKDKHLSAVCSEAASKKISAYDLLLNKIAIQLKVDVKDIISTDLCLCDCEPASLLSLNKYIVGQGIDNLNGVFTSLQGFFSSEQHNQNSQQIDMFVAFDNEEIGSTNRRGAQSVFLTNTINRIHSILFNNESIQSIYVAYAKSVVLSIDGAHASHPTVDVMEKNHPIRLNSGPVLKEHCGQKYMSDGLLRAMVVKAAGDIPTQTFVLKQSIIGGSTIGPHVASTTGMTTIDLGNPMLSMHSIREMCGAFDVDYMIQLIERSYTSFPDITF</sequence>
<dbReference type="GO" id="GO:0004177">
    <property type="term" value="F:aminopeptidase activity"/>
    <property type="evidence" value="ECO:0007669"/>
    <property type="project" value="UniProtKB-KW"/>
</dbReference>
<dbReference type="GO" id="GO:0006508">
    <property type="term" value="P:proteolysis"/>
    <property type="evidence" value="ECO:0007669"/>
    <property type="project" value="UniProtKB-KW"/>
</dbReference>
<dbReference type="RefSeq" id="XP_001741135.1">
    <property type="nucleotide sequence ID" value="XM_001741083.1"/>
</dbReference>
<dbReference type="Proteomes" id="UP000008076">
    <property type="component" value="Unassembled WGS sequence"/>
</dbReference>
<protein>
    <recommendedName>
        <fullName evidence="4">aspartyl aminopeptidase</fullName>
        <ecNumber evidence="4">3.4.11.21</ecNumber>
    </recommendedName>
</protein>
<dbReference type="PANTHER" id="PTHR28570:SF3">
    <property type="entry name" value="ASPARTYL AMINOPEPTIDASE"/>
    <property type="match status" value="1"/>
</dbReference>
<evidence type="ECO:0000256" key="10">
    <source>
        <dbReference type="ARBA" id="ARBA00023049"/>
    </source>
</evidence>
<evidence type="ECO:0000256" key="1">
    <source>
        <dbReference type="ARBA" id="ARBA00001335"/>
    </source>
</evidence>
<dbReference type="FunFam" id="2.30.250.10:FF:000004">
    <property type="entry name" value="Probable M18 family aminopeptidase 2"/>
    <property type="match status" value="1"/>
</dbReference>
<keyword evidence="6 11" id="KW-0645">Protease</keyword>
<evidence type="ECO:0000256" key="7">
    <source>
        <dbReference type="ARBA" id="ARBA00022723"/>
    </source>
</evidence>
<dbReference type="Gene3D" id="3.40.630.10">
    <property type="entry name" value="Zn peptidases"/>
    <property type="match status" value="1"/>
</dbReference>
<evidence type="ECO:0000256" key="8">
    <source>
        <dbReference type="ARBA" id="ARBA00022801"/>
    </source>
</evidence>
<dbReference type="SUPFAM" id="SSF53187">
    <property type="entry name" value="Zn-dependent exopeptidases"/>
    <property type="match status" value="1"/>
</dbReference>
<dbReference type="EMBL" id="DS550715">
    <property type="protein sequence ID" value="EDR22412.1"/>
    <property type="molecule type" value="Genomic_DNA"/>
</dbReference>
<evidence type="ECO:0000256" key="11">
    <source>
        <dbReference type="RuleBase" id="RU004386"/>
    </source>
</evidence>
<comment type="similarity">
    <text evidence="3 11">Belongs to the peptidase M18 family.</text>
</comment>
<dbReference type="PRINTS" id="PR00932">
    <property type="entry name" value="AMINO1PTASE"/>
</dbReference>
<organism evidence="13">
    <name type="scientific">Entamoeba dispar (strain ATCC PRA-260 / SAW760)</name>
    <dbReference type="NCBI Taxonomy" id="370354"/>
    <lineage>
        <taxon>Eukaryota</taxon>
        <taxon>Amoebozoa</taxon>
        <taxon>Evosea</taxon>
        <taxon>Archamoebae</taxon>
        <taxon>Mastigamoebida</taxon>
        <taxon>Entamoebidae</taxon>
        <taxon>Entamoeba</taxon>
    </lineage>
</organism>
<keyword evidence="8 11" id="KW-0378">Hydrolase</keyword>
<dbReference type="GO" id="GO:0005737">
    <property type="term" value="C:cytoplasm"/>
    <property type="evidence" value="ECO:0007669"/>
    <property type="project" value="UniProtKB-ARBA"/>
</dbReference>
<evidence type="ECO:0000256" key="5">
    <source>
        <dbReference type="ARBA" id="ARBA00022438"/>
    </source>
</evidence>
<dbReference type="GO" id="GO:0008237">
    <property type="term" value="F:metallopeptidase activity"/>
    <property type="evidence" value="ECO:0007669"/>
    <property type="project" value="UniProtKB-KW"/>
</dbReference>
<gene>
    <name evidence="12" type="ORF">EDI_155340</name>
</gene>
<dbReference type="OrthoDB" id="9880441at2759"/>
<evidence type="ECO:0000256" key="4">
    <source>
        <dbReference type="ARBA" id="ARBA00011965"/>
    </source>
</evidence>
<reference evidence="13" key="1">
    <citation type="submission" date="2007-12" db="EMBL/GenBank/DDBJ databases">
        <title>Annotation of Entamoeba dispar SAW760.</title>
        <authorList>
            <person name="Lorenzi H."/>
            <person name="Inman J."/>
            <person name="Schobel S."/>
            <person name="Amedeo P."/>
            <person name="Caler E."/>
        </authorList>
    </citation>
    <scope>NUCLEOTIDE SEQUENCE [LARGE SCALE GENOMIC DNA]</scope>
    <source>
        <strain evidence="13">ATCC PRA-260 / SAW760</strain>
    </source>
</reference>
<dbReference type="NCBIfam" id="NF002759">
    <property type="entry name" value="PRK02813.1"/>
    <property type="match status" value="1"/>
</dbReference>
<evidence type="ECO:0000256" key="3">
    <source>
        <dbReference type="ARBA" id="ARBA00008290"/>
    </source>
</evidence>
<dbReference type="InterPro" id="IPR001948">
    <property type="entry name" value="Peptidase_M18"/>
</dbReference>
<keyword evidence="9 11" id="KW-0862">Zinc</keyword>
<accession>B0EST1</accession>
<comment type="catalytic activity">
    <reaction evidence="1">
        <text>Release of an N-terminal aspartate or glutamate from a peptide, with a preference for aspartate.</text>
        <dbReference type="EC" id="3.4.11.21"/>
    </reaction>
</comment>
<dbReference type="GO" id="GO:0008270">
    <property type="term" value="F:zinc ion binding"/>
    <property type="evidence" value="ECO:0007669"/>
    <property type="project" value="InterPro"/>
</dbReference>
<dbReference type="EC" id="3.4.11.21" evidence="4"/>
<keyword evidence="7 11" id="KW-0479">Metal-binding</keyword>
<dbReference type="OMA" id="NTINRIH"/>
<evidence type="ECO:0000313" key="13">
    <source>
        <dbReference type="Proteomes" id="UP000008076"/>
    </source>
</evidence>
<name>B0EST1_ENTDS</name>
<keyword evidence="5 11" id="KW-0031">Aminopeptidase</keyword>
<dbReference type="SUPFAM" id="SSF101821">
    <property type="entry name" value="Aminopeptidase/glucanase lid domain"/>
    <property type="match status" value="1"/>
</dbReference>